<comment type="caution">
    <text evidence="2">The sequence shown here is derived from an EMBL/GenBank/DDBJ whole genome shotgun (WGS) entry which is preliminary data.</text>
</comment>
<feature type="region of interest" description="Disordered" evidence="1">
    <location>
        <begin position="87"/>
        <end position="137"/>
    </location>
</feature>
<evidence type="ECO:0000256" key="1">
    <source>
        <dbReference type="SAM" id="MobiDB-lite"/>
    </source>
</evidence>
<proteinExistence type="predicted"/>
<evidence type="ECO:0008006" key="4">
    <source>
        <dbReference type="Google" id="ProtNLM"/>
    </source>
</evidence>
<evidence type="ECO:0000313" key="3">
    <source>
        <dbReference type="Proteomes" id="UP001287286"/>
    </source>
</evidence>
<dbReference type="EMBL" id="JAWRVI010000304">
    <property type="protein sequence ID" value="KAK4068510.1"/>
    <property type="molecule type" value="Genomic_DNA"/>
</dbReference>
<organism evidence="2 3">
    <name type="scientific">Purpureocillium lilacinum</name>
    <name type="common">Paecilomyces lilacinus</name>
    <dbReference type="NCBI Taxonomy" id="33203"/>
    <lineage>
        <taxon>Eukaryota</taxon>
        <taxon>Fungi</taxon>
        <taxon>Dikarya</taxon>
        <taxon>Ascomycota</taxon>
        <taxon>Pezizomycotina</taxon>
        <taxon>Sordariomycetes</taxon>
        <taxon>Hypocreomycetidae</taxon>
        <taxon>Hypocreales</taxon>
        <taxon>Ophiocordycipitaceae</taxon>
        <taxon>Purpureocillium</taxon>
    </lineage>
</organism>
<gene>
    <name evidence="2" type="ORF">Purlil1_13782</name>
</gene>
<accession>A0ABR0BD73</accession>
<evidence type="ECO:0000313" key="2">
    <source>
        <dbReference type="EMBL" id="KAK4068510.1"/>
    </source>
</evidence>
<feature type="compositionally biased region" description="Basic and acidic residues" evidence="1">
    <location>
        <begin position="107"/>
        <end position="122"/>
    </location>
</feature>
<protein>
    <recommendedName>
        <fullName evidence="4">Ubiquinol-cytochrome-c reductase cytochrome c1</fullName>
    </recommendedName>
</protein>
<name>A0ABR0BD73_PURLI</name>
<reference evidence="2 3" key="1">
    <citation type="journal article" date="2024" name="Microbiol. Resour. Announc.">
        <title>Genome annotations for the ascomycete fungi Trichoderma harzianum, Trichoderma aggressivum, and Purpureocillium lilacinum.</title>
        <authorList>
            <person name="Beijen E.P.W."/>
            <person name="Ohm R.A."/>
        </authorList>
    </citation>
    <scope>NUCLEOTIDE SEQUENCE [LARGE SCALE GENOMIC DNA]</scope>
    <source>
        <strain evidence="2 3">CBS 150709</strain>
    </source>
</reference>
<feature type="compositionally biased region" description="Basic and acidic residues" evidence="1">
    <location>
        <begin position="87"/>
        <end position="98"/>
    </location>
</feature>
<keyword evidence="3" id="KW-1185">Reference proteome</keyword>
<dbReference type="Proteomes" id="UP001287286">
    <property type="component" value="Unassembled WGS sequence"/>
</dbReference>
<sequence>MTIAVIMNQEGRQEVYLALKNVFRDQHVQLRKRKRIRNLIQIHPQEQAVQQILHKYGLDAVVSTARVFLADGIFESDTKAQSQFPEAFKRQRQEHTDQETSDTAALDPDHKANLPADERRPGDMTWSDGCEGKGRGASTLRHEAHSLDPPPFVCSLGPQHDLMTQIQKAMEYMCFAFAEREMPKVLIAQNWTCPQAVELSRWVEEFSTRPELFGGNQPSKELLQSVECIRHIAVHRKPLTTQELQQRVADATTLATLLAVPQYGELFASLLETLRSDVKESKGRHRLRVQLEARMRDISKRRLELDREECEVTLKLKELNVGEATLADDRVSKMAHQLTSDFLAIAKLRLHRERTKKENDVDRDTDSDADLDFC</sequence>